<sequence>MTRPWWESPCVPATIVDGVPVLMPGGRAAAIAALQARIAGYVPEWRDLGEEDAGVALVRLFGLLLDPILARAERLPEKAMVEFLCAAGLSLSSARAATAIAVFTPDERNTAPVEIPPGTRLLSARADGEKGDVTWETSIGLSVPNLTLVERQAFDGEVVLKVSEGETFAAFGDWPEVGAALYLGFEGVGRVAGQLSLAFEPADNGAPLPVAEGGAALPVRPAPQLRWEALTNRGFQPVDVEADTTDALGRTGIVTLSLPSTVVAGRPAAVGTGDPLFWLRLRLAGGRLDPSPRLRSVHAHAVAITAGETVRNEFPVQQAAGQSSRVKLARAPVLSGSVVLEVDEGASGADLFALDEGDDAGTGSSGTFRQWEEVATLAGQRPDARVFMLDTATGEILFGDGREGRAPPPGIRVVAVRAYSVTLGAAGNVDVDAITRLPVRITGVSGVTNPFRAEGGAAAEEPAAAIGTGPAMIKTRGRAVSTGDMALLARQAPGANVLKAYALSGIDPAFPGANRPGTVGVFIVPRRDLSEPSDAPPVSTSATLGAVARHLARAVGPLGARIVAAAPRYERVRIEATLAVAAGADPLAAERAARAALDRWLNPEAAEWRIGAVLRHADLTHVVLEADDGIAAVPFLAVTLDGIGYPACADVALRRFSLPWPDRHRLVVETEEAQA</sequence>
<dbReference type="AlphaFoldDB" id="A0A4P7HLX9"/>
<accession>A0A4P7HLX9</accession>
<name>A0A4P7HLX9_9RHOB</name>
<dbReference type="NCBIfam" id="TIGR02243">
    <property type="entry name" value="putative baseplate assembly protein"/>
    <property type="match status" value="1"/>
</dbReference>
<evidence type="ECO:0000313" key="1">
    <source>
        <dbReference type="EMBL" id="QBX35175.1"/>
    </source>
</evidence>
<protein>
    <submittedName>
        <fullName evidence="1">Putative baseplate assembly protein</fullName>
    </submittedName>
</protein>
<reference evidence="2" key="1">
    <citation type="submission" date="2019-03" db="EMBL/GenBank/DDBJ databases">
        <authorList>
            <person name="Li J."/>
        </authorList>
    </citation>
    <scope>NUCLEOTIDE SEQUENCE [LARGE SCALE GENOMIC DNA]</scope>
    <source>
        <strain evidence="2">2251</strain>
    </source>
</reference>
<proteinExistence type="predicted"/>
<dbReference type="InterPro" id="IPR011749">
    <property type="entry name" value="CHP02243"/>
</dbReference>
<organism evidence="1 2">
    <name type="scientific">Paracoccus liaowanqingii</name>
    <dbReference type="NCBI Taxonomy" id="2560053"/>
    <lineage>
        <taxon>Bacteria</taxon>
        <taxon>Pseudomonadati</taxon>
        <taxon>Pseudomonadota</taxon>
        <taxon>Alphaproteobacteria</taxon>
        <taxon>Rhodobacterales</taxon>
        <taxon>Paracoccaceae</taxon>
        <taxon>Paracoccus</taxon>
    </lineage>
</organism>
<evidence type="ECO:0000313" key="2">
    <source>
        <dbReference type="Proteomes" id="UP000296374"/>
    </source>
</evidence>
<dbReference type="KEGG" id="plia:E4191_11070"/>
<dbReference type="EMBL" id="CP038439">
    <property type="protein sequence ID" value="QBX35175.1"/>
    <property type="molecule type" value="Genomic_DNA"/>
</dbReference>
<dbReference type="RefSeq" id="WP_135313457.1">
    <property type="nucleotide sequence ID" value="NZ_CP038439.1"/>
</dbReference>
<gene>
    <name evidence="1" type="ORF">E4191_11070</name>
</gene>
<dbReference type="Proteomes" id="UP000296374">
    <property type="component" value="Chromosome"/>
</dbReference>